<sequence>MTTEQSQLFLLELHKISFLGSIYPELPFETRPYITFGWTRLYFSEFSEARLLRAIQKVSMWGETFISLLKKYYMWNSLEFDKINNPDLESDLDSDEQQFKGFQ</sequence>
<organism evidence="1 2">
    <name type="scientific">Candidatus Lokiarchaeum ossiferum</name>
    <dbReference type="NCBI Taxonomy" id="2951803"/>
    <lineage>
        <taxon>Archaea</taxon>
        <taxon>Promethearchaeati</taxon>
        <taxon>Promethearchaeota</taxon>
        <taxon>Promethearchaeia</taxon>
        <taxon>Promethearchaeales</taxon>
        <taxon>Promethearchaeaceae</taxon>
        <taxon>Candidatus Lokiarchaeum</taxon>
    </lineage>
</organism>
<name>A0ABY6HZ55_9ARCH</name>
<reference evidence="1" key="1">
    <citation type="submission" date="2022-09" db="EMBL/GenBank/DDBJ databases">
        <title>Actin cytoskeleton and complex cell architecture in an #Asgard archaeon.</title>
        <authorList>
            <person name="Ponce Toledo R.I."/>
            <person name="Schleper C."/>
            <person name="Rodrigues Oliveira T."/>
            <person name="Wollweber F."/>
            <person name="Xu J."/>
            <person name="Rittmann S."/>
            <person name="Klingl A."/>
            <person name="Pilhofer M."/>
        </authorList>
    </citation>
    <scope>NUCLEOTIDE SEQUENCE</scope>
    <source>
        <strain evidence="1">B-35</strain>
    </source>
</reference>
<evidence type="ECO:0000313" key="1">
    <source>
        <dbReference type="EMBL" id="UYP48808.1"/>
    </source>
</evidence>
<evidence type="ECO:0000313" key="2">
    <source>
        <dbReference type="Proteomes" id="UP001208689"/>
    </source>
</evidence>
<accession>A0ABY6HZ55</accession>
<dbReference type="EMBL" id="CP104013">
    <property type="protein sequence ID" value="UYP48808.1"/>
    <property type="molecule type" value="Genomic_DNA"/>
</dbReference>
<gene>
    <name evidence="1" type="ORF">NEF87_005093</name>
</gene>
<dbReference type="Proteomes" id="UP001208689">
    <property type="component" value="Chromosome"/>
</dbReference>
<keyword evidence="2" id="KW-1185">Reference proteome</keyword>
<proteinExistence type="predicted"/>
<protein>
    <submittedName>
        <fullName evidence="1">Uncharacterized protein</fullName>
    </submittedName>
</protein>